<dbReference type="SUPFAM" id="SSF53448">
    <property type="entry name" value="Nucleotide-diphospho-sugar transferases"/>
    <property type="match status" value="1"/>
</dbReference>
<dbReference type="Gene3D" id="3.90.550.10">
    <property type="entry name" value="Spore Coat Polysaccharide Biosynthesis Protein SpsA, Chain A"/>
    <property type="match status" value="1"/>
</dbReference>
<dbReference type="EMBL" id="LR796652">
    <property type="protein sequence ID" value="CAB4157580.1"/>
    <property type="molecule type" value="Genomic_DNA"/>
</dbReference>
<accession>A0A6J5M074</accession>
<organism evidence="1">
    <name type="scientific">uncultured Caudovirales phage</name>
    <dbReference type="NCBI Taxonomy" id="2100421"/>
    <lineage>
        <taxon>Viruses</taxon>
        <taxon>Duplodnaviria</taxon>
        <taxon>Heunggongvirae</taxon>
        <taxon>Uroviricota</taxon>
        <taxon>Caudoviricetes</taxon>
        <taxon>Peduoviridae</taxon>
        <taxon>Maltschvirus</taxon>
        <taxon>Maltschvirus maltsch</taxon>
    </lineage>
</organism>
<gene>
    <name evidence="1" type="ORF">UFOVP409_3</name>
    <name evidence="2" type="ORF">UFOVP684_32</name>
</gene>
<reference evidence="1" key="1">
    <citation type="submission" date="2020-04" db="EMBL/GenBank/DDBJ databases">
        <authorList>
            <person name="Chiriac C."/>
            <person name="Salcher M."/>
            <person name="Ghai R."/>
            <person name="Kavagutti S V."/>
        </authorList>
    </citation>
    <scope>NUCLEOTIDE SEQUENCE</scope>
</reference>
<dbReference type="InterPro" id="IPR029044">
    <property type="entry name" value="Nucleotide-diphossugar_trans"/>
</dbReference>
<protein>
    <submittedName>
        <fullName evidence="1">Uncharacterized protein</fullName>
    </submittedName>
</protein>
<name>A0A6J5M074_9CAUD</name>
<evidence type="ECO:0000313" key="1">
    <source>
        <dbReference type="EMBL" id="CAB4140068.1"/>
    </source>
</evidence>
<proteinExistence type="predicted"/>
<evidence type="ECO:0000313" key="2">
    <source>
        <dbReference type="EMBL" id="CAB4157580.1"/>
    </source>
</evidence>
<dbReference type="EMBL" id="LR796382">
    <property type="protein sequence ID" value="CAB4140068.1"/>
    <property type="molecule type" value="Genomic_DNA"/>
</dbReference>
<sequence>MQAIVICSTGNVGLKVLLASLEAYCPDLPVYLSSKNTEDVELVDTWIYNVATNFGDAYNEAMSKAFYDGYKEIIIANDDVVITPTTYLKLNEDVKLLKRNFENVGFVGARSDYVLWDQNIRSYCANDNVIGLKYESEDHIKEVGVIAPIFAYVSKQAFETARFPSVNWYSDNIICDDLSKAGFKHFVSRAYVHHAGSQTVGTDFQKCHEEPREWIRTNRPDVYNNYYA</sequence>